<sequence length="433" mass="51160">MLPVKAICDRRERRVGNQICIQYCFSSEKRTVLGTEIYVPMKYWHKKLSRIKPEMPPEYGDYRVLNGQIGRMLRNVEDLILIAEKNGKDPLEFVKRQFKPDMEIDQVRITEAADKDLNFYNEIEAYIKVKTNRTCKDMPRIYRNMRDHLKKFETFRKKPITFDCLTLTFYEEFVEFLMYHYVQKGRYPGTVGLKTNTVGKTIKQLRTFLRDRIRKRIIPPIDMTGWVIVEEEVDAIYLNWTEIGRLYNVNLSKHPHLEDYRNDFILGCLTGLRFSDLTKLEQIDLRNGMLYKKQQKSEHWVVIPLKTEALEILQNRFAKDVPAPTNAEFNRHIKTIGKLAGLHQTIKHSHKKGKKEIIESKPKYAWITSHTCRRSFCTNEFLAGTPVELIMKISGHKSVKDFYKYIRILPEEAGRKMQELWAARGEQSILSKQ</sequence>
<feature type="domain" description="Phage integrase SAM-like" evidence="2">
    <location>
        <begin position="119"/>
        <end position="219"/>
    </location>
</feature>
<name>A0A9E2S650_9BACT</name>
<protein>
    <submittedName>
        <fullName evidence="3">Site-specific integrase</fullName>
    </submittedName>
</protein>
<reference evidence="3" key="1">
    <citation type="submission" date="2021-06" db="EMBL/GenBank/DDBJ databases">
        <authorList>
            <person name="Huq M.A."/>
        </authorList>
    </citation>
    <scope>NUCLEOTIDE SEQUENCE</scope>
    <source>
        <strain evidence="3">MAH-26</strain>
    </source>
</reference>
<dbReference type="Pfam" id="PF13102">
    <property type="entry name" value="Phage_int_SAM_5"/>
    <property type="match status" value="1"/>
</dbReference>
<dbReference type="PANTHER" id="PTHR30349">
    <property type="entry name" value="PHAGE INTEGRASE-RELATED"/>
    <property type="match status" value="1"/>
</dbReference>
<dbReference type="PANTHER" id="PTHR30349:SF64">
    <property type="entry name" value="PROPHAGE INTEGRASE INTD-RELATED"/>
    <property type="match status" value="1"/>
</dbReference>
<dbReference type="EMBL" id="JAHSPG010000004">
    <property type="protein sequence ID" value="MBV4357368.1"/>
    <property type="molecule type" value="Genomic_DNA"/>
</dbReference>
<dbReference type="Pfam" id="PF00589">
    <property type="entry name" value="Phage_integrase"/>
    <property type="match status" value="1"/>
</dbReference>
<dbReference type="InterPro" id="IPR025269">
    <property type="entry name" value="SAM-like_dom"/>
</dbReference>
<dbReference type="GO" id="GO:0015074">
    <property type="term" value="P:DNA integration"/>
    <property type="evidence" value="ECO:0007669"/>
    <property type="project" value="InterPro"/>
</dbReference>
<evidence type="ECO:0000313" key="3">
    <source>
        <dbReference type="EMBL" id="MBV4357368.1"/>
    </source>
</evidence>
<dbReference type="GO" id="GO:0006310">
    <property type="term" value="P:DNA recombination"/>
    <property type="evidence" value="ECO:0007669"/>
    <property type="project" value="InterPro"/>
</dbReference>
<keyword evidence="4" id="KW-1185">Reference proteome</keyword>
<evidence type="ECO:0000259" key="2">
    <source>
        <dbReference type="Pfam" id="PF13102"/>
    </source>
</evidence>
<dbReference type="AlphaFoldDB" id="A0A9E2S650"/>
<organism evidence="3 4">
    <name type="scientific">Pinibacter aurantiacus</name>
    <dbReference type="NCBI Taxonomy" id="2851599"/>
    <lineage>
        <taxon>Bacteria</taxon>
        <taxon>Pseudomonadati</taxon>
        <taxon>Bacteroidota</taxon>
        <taxon>Chitinophagia</taxon>
        <taxon>Chitinophagales</taxon>
        <taxon>Chitinophagaceae</taxon>
        <taxon>Pinibacter</taxon>
    </lineage>
</organism>
<evidence type="ECO:0000259" key="1">
    <source>
        <dbReference type="Pfam" id="PF00589"/>
    </source>
</evidence>
<dbReference type="GO" id="GO:0003677">
    <property type="term" value="F:DNA binding"/>
    <property type="evidence" value="ECO:0007669"/>
    <property type="project" value="InterPro"/>
</dbReference>
<comment type="caution">
    <text evidence="3">The sequence shown here is derived from an EMBL/GenBank/DDBJ whole genome shotgun (WGS) entry which is preliminary data.</text>
</comment>
<accession>A0A9E2S650</accession>
<proteinExistence type="predicted"/>
<dbReference type="InterPro" id="IPR002104">
    <property type="entry name" value="Integrase_catalytic"/>
</dbReference>
<dbReference type="Proteomes" id="UP000812270">
    <property type="component" value="Unassembled WGS sequence"/>
</dbReference>
<dbReference type="InterPro" id="IPR050090">
    <property type="entry name" value="Tyrosine_recombinase_XerCD"/>
</dbReference>
<feature type="domain" description="Tyr recombinase" evidence="1">
    <location>
        <begin position="265"/>
        <end position="408"/>
    </location>
</feature>
<gene>
    <name evidence="3" type="ORF">KTO63_09435</name>
</gene>
<evidence type="ECO:0000313" key="4">
    <source>
        <dbReference type="Proteomes" id="UP000812270"/>
    </source>
</evidence>
<dbReference type="RefSeq" id="WP_217791011.1">
    <property type="nucleotide sequence ID" value="NZ_JAHSPG010000004.1"/>
</dbReference>